<dbReference type="InterPro" id="IPR051938">
    <property type="entry name" value="Apopto_cytoskel_mod"/>
</dbReference>
<dbReference type="AlphaFoldDB" id="A0A3S3RZF9"/>
<accession>A0A3S3RZF9</accession>
<dbReference type="SUPFAM" id="SSF46565">
    <property type="entry name" value="Chaperone J-domain"/>
    <property type="match status" value="1"/>
</dbReference>
<dbReference type="InterPro" id="IPR001623">
    <property type="entry name" value="DnaJ_domain"/>
</dbReference>
<evidence type="ECO:0000313" key="4">
    <source>
        <dbReference type="Proteomes" id="UP000285301"/>
    </source>
</evidence>
<organism evidence="3 4">
    <name type="scientific">Dinothrombium tinctorium</name>
    <dbReference type="NCBI Taxonomy" id="1965070"/>
    <lineage>
        <taxon>Eukaryota</taxon>
        <taxon>Metazoa</taxon>
        <taxon>Ecdysozoa</taxon>
        <taxon>Arthropoda</taxon>
        <taxon>Chelicerata</taxon>
        <taxon>Arachnida</taxon>
        <taxon>Acari</taxon>
        <taxon>Acariformes</taxon>
        <taxon>Trombidiformes</taxon>
        <taxon>Prostigmata</taxon>
        <taxon>Anystina</taxon>
        <taxon>Parasitengona</taxon>
        <taxon>Trombidioidea</taxon>
        <taxon>Trombidiidae</taxon>
        <taxon>Dinothrombium</taxon>
    </lineage>
</organism>
<dbReference type="OrthoDB" id="10250354at2759"/>
<protein>
    <recommendedName>
        <fullName evidence="2">J domain-containing protein</fullName>
    </recommendedName>
</protein>
<gene>
    <name evidence="3" type="ORF">B4U79_19059</name>
</gene>
<proteinExistence type="predicted"/>
<evidence type="ECO:0000259" key="2">
    <source>
        <dbReference type="PROSITE" id="PS50076"/>
    </source>
</evidence>
<comment type="caution">
    <text evidence="3">The sequence shown here is derived from an EMBL/GenBank/DDBJ whole genome shotgun (WGS) entry which is preliminary data.</text>
</comment>
<keyword evidence="4" id="KW-1185">Reference proteome</keyword>
<dbReference type="PANTHER" id="PTHR44145">
    <property type="entry name" value="DNAJ HOMOLOG SUBFAMILY A MEMBER 3, MITOCHONDRIAL"/>
    <property type="match status" value="1"/>
</dbReference>
<feature type="domain" description="J" evidence="2">
    <location>
        <begin position="5"/>
        <end position="67"/>
    </location>
</feature>
<dbReference type="PROSITE" id="PS50076">
    <property type="entry name" value="DNAJ_2"/>
    <property type="match status" value="1"/>
</dbReference>
<dbReference type="EMBL" id="NCKU01003760">
    <property type="protein sequence ID" value="RWS06973.1"/>
    <property type="molecule type" value="Genomic_DNA"/>
</dbReference>
<evidence type="ECO:0000313" key="3">
    <source>
        <dbReference type="EMBL" id="RWS06973.1"/>
    </source>
</evidence>
<dbReference type="PANTHER" id="PTHR44145:SF3">
    <property type="entry name" value="DNAJ HOMOLOG SUBFAMILY A MEMBER 3, MITOCHONDRIAL"/>
    <property type="match status" value="1"/>
</dbReference>
<dbReference type="CDD" id="cd06257">
    <property type="entry name" value="DnaJ"/>
    <property type="match status" value="1"/>
</dbReference>
<dbReference type="Pfam" id="PF00226">
    <property type="entry name" value="DnaJ"/>
    <property type="match status" value="1"/>
</dbReference>
<evidence type="ECO:0000256" key="1">
    <source>
        <dbReference type="ARBA" id="ARBA00023186"/>
    </source>
</evidence>
<dbReference type="InterPro" id="IPR036869">
    <property type="entry name" value="J_dom_sf"/>
</dbReference>
<reference evidence="3 4" key="1">
    <citation type="journal article" date="2018" name="Gigascience">
        <title>Genomes of trombidid mites reveal novel predicted allergens and laterally-transferred genes associated with secondary metabolism.</title>
        <authorList>
            <person name="Dong X."/>
            <person name="Chaisiri K."/>
            <person name="Xia D."/>
            <person name="Armstrong S.D."/>
            <person name="Fang Y."/>
            <person name="Donnelly M.J."/>
            <person name="Kadowaki T."/>
            <person name="McGarry J.W."/>
            <person name="Darby A.C."/>
            <person name="Makepeace B.L."/>
        </authorList>
    </citation>
    <scope>NUCLEOTIDE SEQUENCE [LARGE SCALE GENOMIC DNA]</scope>
    <source>
        <strain evidence="3">UoL-WK</strain>
    </source>
</reference>
<sequence length="99" mass="11560">MSVEDYYKLLGCQMNASKAEIRKRYQQLALETHPDKCDDVGEKFLKLKNAYETLSDDLKRREYDAKLIASRSSELNATIGDEISLNEFHFDQSLYLLIY</sequence>
<dbReference type="PRINTS" id="PR00625">
    <property type="entry name" value="JDOMAIN"/>
</dbReference>
<name>A0A3S3RZF9_9ACAR</name>
<dbReference type="SMART" id="SM00271">
    <property type="entry name" value="DnaJ"/>
    <property type="match status" value="1"/>
</dbReference>
<dbReference type="Gene3D" id="1.10.287.110">
    <property type="entry name" value="DnaJ domain"/>
    <property type="match status" value="1"/>
</dbReference>
<dbReference type="Proteomes" id="UP000285301">
    <property type="component" value="Unassembled WGS sequence"/>
</dbReference>
<keyword evidence="1" id="KW-0143">Chaperone</keyword>
<dbReference type="STRING" id="1965070.A0A3S3RZF9"/>